<organism evidence="2 3">
    <name type="scientific">Bailinhaonella thermotolerans</name>
    <dbReference type="NCBI Taxonomy" id="1070861"/>
    <lineage>
        <taxon>Bacteria</taxon>
        <taxon>Bacillati</taxon>
        <taxon>Actinomycetota</taxon>
        <taxon>Actinomycetes</taxon>
        <taxon>Streptosporangiales</taxon>
        <taxon>Streptosporangiaceae</taxon>
        <taxon>Bailinhaonella</taxon>
    </lineage>
</organism>
<protein>
    <recommendedName>
        <fullName evidence="4">Glycosyltransferase RgtA/B/C/D-like domain-containing protein</fullName>
    </recommendedName>
</protein>
<feature type="transmembrane region" description="Helical" evidence="1">
    <location>
        <begin position="155"/>
        <end position="175"/>
    </location>
</feature>
<sequence length="510" mass="54213">MTHVIEAGAAVRREPGAGRRLTPHRLLVLVAVVYTLAVAPHVFLATSLTWDEVVYASQVAAGAQPADFSAPRAWGMPLILAPVAMFTSAVLPLRLYLMLLAGAGLYLAFRPWLRVGEDRAGDPGAGGALPAVRLWAAPVAAGLFASLWTSVLYGALAYPNLWLTFALVGGLGWYLRAIGDPVRRGALAGAAISFAAAALLRPTDAAAFAAPLVLAPLAVRAWRTRRAVAPVAAVIGGLAVGWGVWIAEAFLRFGDPVQRLKAGAEVNEPGVGFSIARHLEAVDGPYLLCRPVKVCADIHPAEVLWWLLLPLLVALGLHAVRRASAPLAPYALGVVCAAVFALPYMLLFSYANSRFLQPAYGVLALPVAAGLVWLVVRRARGRAVVAGLLAVAAVAHVVPQILSYQRTLRPHVGLVQTQAERAEALRGHGVRPRCVMFGPGAIQLSYELGCRPRWLPNNPAAGLPDVRAARQAGEQVILLHKGSAARRPAPIPNWRLVQLPGKDTYAYIRP</sequence>
<feature type="transmembrane region" description="Helical" evidence="1">
    <location>
        <begin position="26"/>
        <end position="44"/>
    </location>
</feature>
<dbReference type="RefSeq" id="WP_119926282.1">
    <property type="nucleotide sequence ID" value="NZ_QZEY01000003.1"/>
</dbReference>
<keyword evidence="3" id="KW-1185">Reference proteome</keyword>
<evidence type="ECO:0000313" key="2">
    <source>
        <dbReference type="EMBL" id="RJL33323.1"/>
    </source>
</evidence>
<feature type="transmembrane region" description="Helical" evidence="1">
    <location>
        <begin position="327"/>
        <end position="347"/>
    </location>
</feature>
<evidence type="ECO:0008006" key="4">
    <source>
        <dbReference type="Google" id="ProtNLM"/>
    </source>
</evidence>
<name>A0A3A4AWS4_9ACTN</name>
<keyword evidence="1" id="KW-1133">Transmembrane helix</keyword>
<feature type="transmembrane region" description="Helical" evidence="1">
    <location>
        <begin position="227"/>
        <end position="247"/>
    </location>
</feature>
<feature type="transmembrane region" description="Helical" evidence="1">
    <location>
        <begin position="383"/>
        <end position="402"/>
    </location>
</feature>
<dbReference type="AlphaFoldDB" id="A0A3A4AWS4"/>
<reference evidence="2 3" key="1">
    <citation type="submission" date="2018-09" db="EMBL/GenBank/DDBJ databases">
        <title>YIM 75507 draft genome.</title>
        <authorList>
            <person name="Tang S."/>
            <person name="Feng Y."/>
        </authorList>
    </citation>
    <scope>NUCLEOTIDE SEQUENCE [LARGE SCALE GENOMIC DNA]</scope>
    <source>
        <strain evidence="2 3">YIM 75507</strain>
    </source>
</reference>
<accession>A0A3A4AWS4</accession>
<feature type="transmembrane region" description="Helical" evidence="1">
    <location>
        <begin position="130"/>
        <end position="149"/>
    </location>
</feature>
<gene>
    <name evidence="2" type="ORF">D5H75_10985</name>
</gene>
<keyword evidence="1" id="KW-0472">Membrane</keyword>
<comment type="caution">
    <text evidence="2">The sequence shown here is derived from an EMBL/GenBank/DDBJ whole genome shotgun (WGS) entry which is preliminary data.</text>
</comment>
<feature type="transmembrane region" description="Helical" evidence="1">
    <location>
        <begin position="303"/>
        <end position="320"/>
    </location>
</feature>
<evidence type="ECO:0000256" key="1">
    <source>
        <dbReference type="SAM" id="Phobius"/>
    </source>
</evidence>
<dbReference type="OrthoDB" id="3458595at2"/>
<proteinExistence type="predicted"/>
<feature type="transmembrane region" description="Helical" evidence="1">
    <location>
        <begin position="359"/>
        <end position="376"/>
    </location>
</feature>
<evidence type="ECO:0000313" key="3">
    <source>
        <dbReference type="Proteomes" id="UP000265768"/>
    </source>
</evidence>
<feature type="transmembrane region" description="Helical" evidence="1">
    <location>
        <begin position="79"/>
        <end position="109"/>
    </location>
</feature>
<dbReference type="EMBL" id="QZEY01000003">
    <property type="protein sequence ID" value="RJL33323.1"/>
    <property type="molecule type" value="Genomic_DNA"/>
</dbReference>
<dbReference type="Proteomes" id="UP000265768">
    <property type="component" value="Unassembled WGS sequence"/>
</dbReference>
<keyword evidence="1" id="KW-0812">Transmembrane</keyword>